<gene>
    <name evidence="4" type="ORF">GORHZ_139_00020</name>
</gene>
<evidence type="ECO:0000259" key="3">
    <source>
        <dbReference type="Pfam" id="PF26526"/>
    </source>
</evidence>
<name>K6VXF9_9ACTN</name>
<feature type="domain" description="DUF8175" evidence="3">
    <location>
        <begin position="90"/>
        <end position="280"/>
    </location>
</feature>
<feature type="region of interest" description="Disordered" evidence="1">
    <location>
        <begin position="57"/>
        <end position="80"/>
    </location>
</feature>
<dbReference type="Proteomes" id="UP000008363">
    <property type="component" value="Unassembled WGS sequence"/>
</dbReference>
<keyword evidence="2" id="KW-0812">Transmembrane</keyword>
<dbReference type="AlphaFoldDB" id="K6VXF9"/>
<dbReference type="EMBL" id="BAHC01000139">
    <property type="protein sequence ID" value="GAB91610.1"/>
    <property type="molecule type" value="Genomic_DNA"/>
</dbReference>
<protein>
    <recommendedName>
        <fullName evidence="3">DUF8175 domain-containing protein</fullName>
    </recommendedName>
</protein>
<evidence type="ECO:0000256" key="1">
    <source>
        <dbReference type="SAM" id="MobiDB-lite"/>
    </source>
</evidence>
<comment type="caution">
    <text evidence="4">The sequence shown here is derived from an EMBL/GenBank/DDBJ whole genome shotgun (WGS) entry which is preliminary data.</text>
</comment>
<proteinExistence type="predicted"/>
<sequence length="283" mass="29200">MLMSDKKTVFPTTEPEPTSRRTVWIITAAVAVAVVVVIVMIVALNRGTTTAQHPALTTPAASAAPSSGAPGGPGFTGITVDKLNKPVQLPANPAGQILPQTAPTPADRNAAPAGLIWEKLYDLPIVPFSTSDGPTTITDGVPQGWSRTPQGAALAGISILSMWLGAPDGPSVTVQNTLLSGDAQVIADQARSSRPVRQVALTDPELAAGTIQGVTVSSYSPTFATVDIGAGPVYDNDHPSGAYAVSTLNLTWTQGTWKLIVTATSPGRPEYRSAIAGMTPWTS</sequence>
<organism evidence="4 5">
    <name type="scientific">Gordonia rhizosphera NBRC 16068</name>
    <dbReference type="NCBI Taxonomy" id="1108045"/>
    <lineage>
        <taxon>Bacteria</taxon>
        <taxon>Bacillati</taxon>
        <taxon>Actinomycetota</taxon>
        <taxon>Actinomycetes</taxon>
        <taxon>Mycobacteriales</taxon>
        <taxon>Gordoniaceae</taxon>
        <taxon>Gordonia</taxon>
    </lineage>
</organism>
<reference evidence="4 5" key="1">
    <citation type="submission" date="2012-08" db="EMBL/GenBank/DDBJ databases">
        <title>Whole genome shotgun sequence of Gordonia rhizosphera NBRC 16068.</title>
        <authorList>
            <person name="Takarada H."/>
            <person name="Isaki S."/>
            <person name="Hosoyama A."/>
            <person name="Tsuchikane K."/>
            <person name="Katsumata H."/>
            <person name="Baba S."/>
            <person name="Ohji S."/>
            <person name="Yamazaki S."/>
            <person name="Fujita N."/>
        </authorList>
    </citation>
    <scope>NUCLEOTIDE SEQUENCE [LARGE SCALE GENOMIC DNA]</scope>
    <source>
        <strain evidence="4 5">NBRC 16068</strain>
    </source>
</reference>
<evidence type="ECO:0000256" key="2">
    <source>
        <dbReference type="SAM" id="Phobius"/>
    </source>
</evidence>
<keyword evidence="5" id="KW-1185">Reference proteome</keyword>
<evidence type="ECO:0000313" key="5">
    <source>
        <dbReference type="Proteomes" id="UP000008363"/>
    </source>
</evidence>
<dbReference type="STRING" id="1108045.GORHZ_139_00020"/>
<dbReference type="Pfam" id="PF26526">
    <property type="entry name" value="DUF8175"/>
    <property type="match status" value="1"/>
</dbReference>
<dbReference type="InterPro" id="IPR058488">
    <property type="entry name" value="DUF8175"/>
</dbReference>
<feature type="compositionally biased region" description="Low complexity" evidence="1">
    <location>
        <begin position="59"/>
        <end position="68"/>
    </location>
</feature>
<feature type="transmembrane region" description="Helical" evidence="2">
    <location>
        <begin position="23"/>
        <end position="44"/>
    </location>
</feature>
<keyword evidence="2" id="KW-0472">Membrane</keyword>
<evidence type="ECO:0000313" key="4">
    <source>
        <dbReference type="EMBL" id="GAB91610.1"/>
    </source>
</evidence>
<dbReference type="eggNOG" id="ENOG50347KM">
    <property type="taxonomic scope" value="Bacteria"/>
</dbReference>
<keyword evidence="2" id="KW-1133">Transmembrane helix</keyword>
<accession>K6VXF9</accession>